<dbReference type="SMART" id="SM00642">
    <property type="entry name" value="Aamy"/>
    <property type="match status" value="1"/>
</dbReference>
<dbReference type="EC" id="3.2.1.10" evidence="7"/>
<dbReference type="NCBIfam" id="NF008183">
    <property type="entry name" value="PRK10933.1"/>
    <property type="match status" value="1"/>
</dbReference>
<organism evidence="9 10">
    <name type="scientific">Peribacillus simplex</name>
    <dbReference type="NCBI Taxonomy" id="1478"/>
    <lineage>
        <taxon>Bacteria</taxon>
        <taxon>Bacillati</taxon>
        <taxon>Bacillota</taxon>
        <taxon>Bacilli</taxon>
        <taxon>Bacillales</taxon>
        <taxon>Bacillaceae</taxon>
        <taxon>Peribacillus</taxon>
    </lineage>
</organism>
<gene>
    <name evidence="9" type="primary">malL_2</name>
    <name evidence="9" type="ORF">SRABI133_02282</name>
</gene>
<dbReference type="InterPro" id="IPR032091">
    <property type="entry name" value="Malt_amylase-like_C"/>
</dbReference>
<dbReference type="Pfam" id="PF16657">
    <property type="entry name" value="Malt_amylase_C"/>
    <property type="match status" value="1"/>
</dbReference>
<evidence type="ECO:0000313" key="9">
    <source>
        <dbReference type="EMBL" id="CAH0216096.1"/>
    </source>
</evidence>
<keyword evidence="5 9" id="KW-0326">Glycosidase</keyword>
<dbReference type="FunFam" id="3.90.400.10:FF:000002">
    <property type="entry name" value="Sucrose isomerase"/>
    <property type="match status" value="1"/>
</dbReference>
<dbReference type="SUPFAM" id="SSF51445">
    <property type="entry name" value="(Trans)glycosidases"/>
    <property type="match status" value="1"/>
</dbReference>
<dbReference type="InterPro" id="IPR017853">
    <property type="entry name" value="GH"/>
</dbReference>
<dbReference type="GO" id="GO:0004556">
    <property type="term" value="F:alpha-amylase activity"/>
    <property type="evidence" value="ECO:0007669"/>
    <property type="project" value="TreeGrafter"/>
</dbReference>
<keyword evidence="3" id="KW-0963">Cytoplasm</keyword>
<dbReference type="Gene3D" id="2.60.40.1180">
    <property type="entry name" value="Golgi alpha-mannosidase II"/>
    <property type="match status" value="1"/>
</dbReference>
<comment type="catalytic activity">
    <reaction evidence="6">
        <text>Hydrolysis of (1-&gt;6)-alpha-D-glucosidic linkages in some oligosaccharides produced from starch and glycogen by alpha-amylase, and in isomaltose.</text>
        <dbReference type="EC" id="3.2.1.10"/>
    </reaction>
</comment>
<dbReference type="AlphaFoldDB" id="A0A9W4PD08"/>
<comment type="caution">
    <text evidence="9">The sequence shown here is derived from an EMBL/GenBank/DDBJ whole genome shotgun (WGS) entry which is preliminary data.</text>
</comment>
<dbReference type="InterPro" id="IPR045857">
    <property type="entry name" value="O16G_dom_2"/>
</dbReference>
<reference evidence="9" key="1">
    <citation type="submission" date="2021-11" db="EMBL/GenBank/DDBJ databases">
        <authorList>
            <person name="Bulgarelli D."/>
        </authorList>
    </citation>
    <scope>NUCLEOTIDE SEQUENCE</scope>
    <source>
        <strain evidence="9">Bi133</strain>
    </source>
</reference>
<evidence type="ECO:0000256" key="7">
    <source>
        <dbReference type="ARBA" id="ARBA00038939"/>
    </source>
</evidence>
<dbReference type="SUPFAM" id="SSF51011">
    <property type="entry name" value="Glycosyl hydrolase domain"/>
    <property type="match status" value="1"/>
</dbReference>
<dbReference type="Pfam" id="PF00128">
    <property type="entry name" value="Alpha-amylase"/>
    <property type="match status" value="1"/>
</dbReference>
<dbReference type="EMBL" id="CAKKMG010000025">
    <property type="protein sequence ID" value="CAH0216096.1"/>
    <property type="molecule type" value="Genomic_DNA"/>
</dbReference>
<dbReference type="Proteomes" id="UP000789326">
    <property type="component" value="Unassembled WGS sequence"/>
</dbReference>
<dbReference type="FunFam" id="3.20.20.80:FF:000014">
    <property type="entry name" value="Alpha,alpha-phosphotrehalase"/>
    <property type="match status" value="1"/>
</dbReference>
<dbReference type="Gene3D" id="3.20.20.80">
    <property type="entry name" value="Glycosidases"/>
    <property type="match status" value="1"/>
</dbReference>
<dbReference type="Gene3D" id="3.90.400.10">
    <property type="entry name" value="Oligo-1,6-glucosidase, Domain 2"/>
    <property type="match status" value="1"/>
</dbReference>
<proteinExistence type="inferred from homology"/>
<dbReference type="GO" id="GO:0005737">
    <property type="term" value="C:cytoplasm"/>
    <property type="evidence" value="ECO:0007669"/>
    <property type="project" value="UniProtKB-SubCell"/>
</dbReference>
<dbReference type="FunFam" id="2.60.40.1180:FF:000007">
    <property type="entry name" value="Sucrose isomerase"/>
    <property type="match status" value="1"/>
</dbReference>
<dbReference type="InterPro" id="IPR006047">
    <property type="entry name" value="GH13_cat_dom"/>
</dbReference>
<keyword evidence="4 9" id="KW-0378">Hydrolase</keyword>
<evidence type="ECO:0000256" key="2">
    <source>
        <dbReference type="ARBA" id="ARBA00008061"/>
    </source>
</evidence>
<evidence type="ECO:0000256" key="6">
    <source>
        <dbReference type="ARBA" id="ARBA00036217"/>
    </source>
</evidence>
<dbReference type="CDD" id="cd11333">
    <property type="entry name" value="AmyAc_SI_OligoGlu_DGase"/>
    <property type="match status" value="1"/>
</dbReference>
<name>A0A9W4PD08_9BACI</name>
<feature type="domain" description="Glycosyl hydrolase family 13 catalytic" evidence="8">
    <location>
        <begin position="28"/>
        <end position="432"/>
    </location>
</feature>
<evidence type="ECO:0000256" key="4">
    <source>
        <dbReference type="ARBA" id="ARBA00022801"/>
    </source>
</evidence>
<evidence type="ECO:0000313" key="10">
    <source>
        <dbReference type="Proteomes" id="UP000789326"/>
    </source>
</evidence>
<dbReference type="PANTHER" id="PTHR10357:SF184">
    <property type="entry name" value="OLIGO-1,6-GLUCOSIDASE 1"/>
    <property type="match status" value="1"/>
</dbReference>
<evidence type="ECO:0000256" key="5">
    <source>
        <dbReference type="ARBA" id="ARBA00023295"/>
    </source>
</evidence>
<evidence type="ECO:0000256" key="3">
    <source>
        <dbReference type="ARBA" id="ARBA00022490"/>
    </source>
</evidence>
<dbReference type="PANTHER" id="PTHR10357">
    <property type="entry name" value="ALPHA-AMYLASE FAMILY MEMBER"/>
    <property type="match status" value="1"/>
</dbReference>
<dbReference type="GO" id="GO:0004574">
    <property type="term" value="F:oligo-1,6-glucosidase activity"/>
    <property type="evidence" value="ECO:0007669"/>
    <property type="project" value="UniProtKB-EC"/>
</dbReference>
<dbReference type="FunFam" id="3.20.20.80:FF:000064">
    <property type="entry name" value="Oligo-1,6-glucosidase"/>
    <property type="match status" value="1"/>
</dbReference>
<evidence type="ECO:0000256" key="1">
    <source>
        <dbReference type="ARBA" id="ARBA00004496"/>
    </source>
</evidence>
<dbReference type="InterPro" id="IPR013780">
    <property type="entry name" value="Glyco_hydro_b"/>
</dbReference>
<dbReference type="GO" id="GO:0009313">
    <property type="term" value="P:oligosaccharide catabolic process"/>
    <property type="evidence" value="ECO:0007669"/>
    <property type="project" value="TreeGrafter"/>
</dbReference>
<comment type="subcellular location">
    <subcellularLocation>
        <location evidence="1">Cytoplasm</location>
    </subcellularLocation>
</comment>
<sequence length="572" mass="66962">MRLIKKQIRSERKMKLEKKWWKESVVYQIYPRSFMDSNGDGIGDLRGIISKLDYLNELGVNVVWLSPVFKSPNDDNGYDISDYQDIMDEFGTLNDWDELLEGLHSRNMKLMMDLVVNHSSDEHKWFIESRSSKDDPYRDYYIWRPGKDGKEPNNWTSVFSGPAWQYDKETDEYYLHLFSKKQPDLNWANPTVRKEIHDMMIWWLDKGIDGFRMDVINLISKAEGLPSTPGGKRYDWGGDFFMNGPRVHEYLQEMNREVLSKYDMMTVGECPGASVDDATKYANSEGTELNMIFTFEHMDLDSGPGGKWDVKPLNLDDLKECMTKWQKGLEGKGWNSLYLNNHDQPRMVSRFGNDTSYRVESAKMLGTFLHMMQGTPYIYQGEEIGMTNVKFSLDDYKDIEILNMYREKVIEGQEDKAKVMESIYIKGRDNARTPMQWDDSKNAGFTTSTPWLKVNPNYREINVKQSLEDSNSIFYYYQKLIKLRKKYDVIVYGAYDLILKENEQIYAYIRTLDNETLLVICNFTGEAAYFELPEHISCEARQLLINNYADQNSDEISSNTLKPYEARVYLSK</sequence>
<accession>A0A9W4PD08</accession>
<comment type="similarity">
    <text evidence="2">Belongs to the glycosyl hydrolase 13 family.</text>
</comment>
<evidence type="ECO:0000259" key="8">
    <source>
        <dbReference type="SMART" id="SM00642"/>
    </source>
</evidence>
<protein>
    <recommendedName>
        <fullName evidence="7">oligo-1,6-glucosidase</fullName>
        <ecNumber evidence="7">3.2.1.10</ecNumber>
    </recommendedName>
</protein>